<evidence type="ECO:0000313" key="3">
    <source>
        <dbReference type="Proteomes" id="UP001063698"/>
    </source>
</evidence>
<dbReference type="AlphaFoldDB" id="A0A977KCQ8"/>
<evidence type="ECO:0000313" key="2">
    <source>
        <dbReference type="EMBL" id="UXD22385.1"/>
    </source>
</evidence>
<keyword evidence="3" id="KW-1185">Reference proteome</keyword>
<name>A0A977KCQ8_9CREN</name>
<gene>
    <name evidence="2" type="ORF">IPA_04185</name>
</gene>
<proteinExistence type="predicted"/>
<dbReference type="Proteomes" id="UP001063698">
    <property type="component" value="Chromosome"/>
</dbReference>
<dbReference type="EMBL" id="CP006868">
    <property type="protein sequence ID" value="UXD22385.1"/>
    <property type="molecule type" value="Genomic_DNA"/>
</dbReference>
<reference evidence="2" key="1">
    <citation type="submission" date="2013-11" db="EMBL/GenBank/DDBJ databases">
        <title>Comparative genomics of Ignicoccus.</title>
        <authorList>
            <person name="Podar M."/>
        </authorList>
    </citation>
    <scope>NUCLEOTIDE SEQUENCE</scope>
    <source>
        <strain evidence="2">DSM 13166</strain>
    </source>
</reference>
<feature type="region of interest" description="Disordered" evidence="1">
    <location>
        <begin position="21"/>
        <end position="41"/>
    </location>
</feature>
<organism evidence="2 3">
    <name type="scientific">Ignicoccus pacificus DSM 13166</name>
    <dbReference type="NCBI Taxonomy" id="940294"/>
    <lineage>
        <taxon>Archaea</taxon>
        <taxon>Thermoproteota</taxon>
        <taxon>Thermoprotei</taxon>
        <taxon>Desulfurococcales</taxon>
        <taxon>Desulfurococcaceae</taxon>
        <taxon>Ignicoccus</taxon>
    </lineage>
</organism>
<sequence length="169" mass="18997">MVDSETGVVVDIIVDEGPYLGNSEPKPYIGTSQGDDGTGTTSLRIQKSLKKRLLIDRRGTYVAYKMGLTSKSVGSLTKVKKIERIRYKIQELESAEFLIERDRWMKIINQDARLASRTERVKLALASVMAARSLGLDISLETIAKIYKVNEHHLRKLVSLTYKRIGLTA</sequence>
<dbReference type="KEGG" id="ipc:IPA_04185"/>
<protein>
    <submittedName>
        <fullName evidence="2">Uncharacterized protein</fullName>
    </submittedName>
</protein>
<feature type="compositionally biased region" description="Low complexity" evidence="1">
    <location>
        <begin position="30"/>
        <end position="41"/>
    </location>
</feature>
<evidence type="ECO:0000256" key="1">
    <source>
        <dbReference type="SAM" id="MobiDB-lite"/>
    </source>
</evidence>
<accession>A0A977KCQ8</accession>